<dbReference type="InterPro" id="IPR052704">
    <property type="entry name" value="ECF_Sigma-70_Domain"/>
</dbReference>
<evidence type="ECO:0000313" key="8">
    <source>
        <dbReference type="EMBL" id="RZU75603.1"/>
    </source>
</evidence>
<dbReference type="Pfam" id="PF04542">
    <property type="entry name" value="Sigma70_r2"/>
    <property type="match status" value="1"/>
</dbReference>
<evidence type="ECO:0000256" key="5">
    <source>
        <dbReference type="ARBA" id="ARBA00023163"/>
    </source>
</evidence>
<keyword evidence="4" id="KW-0731">Sigma factor</keyword>
<evidence type="ECO:0000256" key="3">
    <source>
        <dbReference type="ARBA" id="ARBA00023015"/>
    </source>
</evidence>
<dbReference type="Gene3D" id="1.10.1740.10">
    <property type="match status" value="1"/>
</dbReference>
<dbReference type="Gene3D" id="3.10.450.50">
    <property type="match status" value="1"/>
</dbReference>
<dbReference type="AlphaFoldDB" id="A0A4Q8BEG4"/>
<dbReference type="InterPro" id="IPR013325">
    <property type="entry name" value="RNA_pol_sigma_r2"/>
</dbReference>
<accession>A0A4Q8BEG4</accession>
<evidence type="ECO:0000256" key="4">
    <source>
        <dbReference type="ARBA" id="ARBA00023082"/>
    </source>
</evidence>
<dbReference type="PANTHER" id="PTHR30173:SF43">
    <property type="entry name" value="ECF RNA POLYMERASE SIGMA FACTOR SIGI-RELATED"/>
    <property type="match status" value="1"/>
</dbReference>
<dbReference type="PANTHER" id="PTHR30173">
    <property type="entry name" value="SIGMA 19 FACTOR"/>
    <property type="match status" value="1"/>
</dbReference>
<dbReference type="InterPro" id="IPR007627">
    <property type="entry name" value="RNA_pol_sigma70_r2"/>
</dbReference>
<dbReference type="InterPro" id="IPR014284">
    <property type="entry name" value="RNA_pol_sigma-70_dom"/>
</dbReference>
<comment type="caution">
    <text evidence="8">The sequence shown here is derived from an EMBL/GenBank/DDBJ whole genome shotgun (WGS) entry which is preliminary data.</text>
</comment>
<dbReference type="SUPFAM" id="SSF88659">
    <property type="entry name" value="Sigma3 and sigma4 domains of RNA polymerase sigma factors"/>
    <property type="match status" value="1"/>
</dbReference>
<dbReference type="SUPFAM" id="SSF88946">
    <property type="entry name" value="Sigma2 domain of RNA polymerase sigma factors"/>
    <property type="match status" value="1"/>
</dbReference>
<evidence type="ECO:0000313" key="9">
    <source>
        <dbReference type="Proteomes" id="UP000294114"/>
    </source>
</evidence>
<gene>
    <name evidence="8" type="ORF">EV384_4155</name>
</gene>
<dbReference type="SUPFAM" id="SSF54427">
    <property type="entry name" value="NTF2-like"/>
    <property type="match status" value="1"/>
</dbReference>
<dbReference type="GO" id="GO:0016987">
    <property type="term" value="F:sigma factor activity"/>
    <property type="evidence" value="ECO:0007669"/>
    <property type="project" value="UniProtKB-KW"/>
</dbReference>
<organism evidence="8 9">
    <name type="scientific">Micromonospora kangleipakensis</name>
    <dbReference type="NCBI Taxonomy" id="1077942"/>
    <lineage>
        <taxon>Bacteria</taxon>
        <taxon>Bacillati</taxon>
        <taxon>Actinomycetota</taxon>
        <taxon>Actinomycetes</taxon>
        <taxon>Micromonosporales</taxon>
        <taxon>Micromonosporaceae</taxon>
        <taxon>Micromonospora</taxon>
    </lineage>
</organism>
<dbReference type="GO" id="GO:0006352">
    <property type="term" value="P:DNA-templated transcription initiation"/>
    <property type="evidence" value="ECO:0007669"/>
    <property type="project" value="InterPro"/>
</dbReference>
<evidence type="ECO:0000259" key="7">
    <source>
        <dbReference type="Pfam" id="PF08281"/>
    </source>
</evidence>
<evidence type="ECO:0000256" key="1">
    <source>
        <dbReference type="ARBA" id="ARBA00010641"/>
    </source>
</evidence>
<dbReference type="InterPro" id="IPR013324">
    <property type="entry name" value="RNA_pol_sigma_r3/r4-like"/>
</dbReference>
<comment type="similarity">
    <text evidence="1">Belongs to the sigma-70 factor family. ECF subfamily.</text>
</comment>
<dbReference type="InterPro" id="IPR032710">
    <property type="entry name" value="NTF2-like_dom_sf"/>
</dbReference>
<name>A0A4Q8BEG4_9ACTN</name>
<comment type="subunit">
    <text evidence="2">Interacts transiently with the RNA polymerase catalytic core formed by RpoA, RpoB, RpoC and RpoZ (2 alpha, 1 beta, 1 beta' and 1 omega subunit) to form the RNA polymerase holoenzyme that can initiate transcription.</text>
</comment>
<dbReference type="Pfam" id="PF08281">
    <property type="entry name" value="Sigma70_r4_2"/>
    <property type="match status" value="1"/>
</dbReference>
<protein>
    <submittedName>
        <fullName evidence="8">RNA polymerase sigma-70 factor (ECF subfamily)</fullName>
    </submittedName>
</protein>
<reference evidence="8 9" key="1">
    <citation type="submission" date="2019-02" db="EMBL/GenBank/DDBJ databases">
        <title>Sequencing the genomes of 1000 actinobacteria strains.</title>
        <authorList>
            <person name="Klenk H.-P."/>
        </authorList>
    </citation>
    <scope>NUCLEOTIDE SEQUENCE [LARGE SCALE GENOMIC DNA]</scope>
    <source>
        <strain evidence="8 9">DSM 45612</strain>
    </source>
</reference>
<dbReference type="InterPro" id="IPR036388">
    <property type="entry name" value="WH-like_DNA-bd_sf"/>
</dbReference>
<dbReference type="Proteomes" id="UP000294114">
    <property type="component" value="Unassembled WGS sequence"/>
</dbReference>
<keyword evidence="5" id="KW-0804">Transcription</keyword>
<feature type="domain" description="RNA polymerase sigma factor 70 region 4 type 2" evidence="7">
    <location>
        <begin position="98"/>
        <end position="146"/>
    </location>
</feature>
<keyword evidence="3" id="KW-0805">Transcription regulation</keyword>
<dbReference type="Gene3D" id="1.10.10.10">
    <property type="entry name" value="Winged helix-like DNA-binding domain superfamily/Winged helix DNA-binding domain"/>
    <property type="match status" value="1"/>
</dbReference>
<dbReference type="RefSeq" id="WP_278045622.1">
    <property type="nucleotide sequence ID" value="NZ_SHLD01000001.1"/>
</dbReference>
<dbReference type="NCBIfam" id="TIGR02937">
    <property type="entry name" value="sigma70-ECF"/>
    <property type="match status" value="1"/>
</dbReference>
<evidence type="ECO:0000256" key="2">
    <source>
        <dbReference type="ARBA" id="ARBA00011344"/>
    </source>
</evidence>
<keyword evidence="9" id="KW-1185">Reference proteome</keyword>
<dbReference type="EMBL" id="SHLD01000001">
    <property type="protein sequence ID" value="RZU75603.1"/>
    <property type="molecule type" value="Genomic_DNA"/>
</dbReference>
<feature type="domain" description="RNA polymerase sigma-70 region 2" evidence="6">
    <location>
        <begin position="4"/>
        <end position="67"/>
    </location>
</feature>
<dbReference type="InterPro" id="IPR013249">
    <property type="entry name" value="RNA_pol_sigma70_r4_t2"/>
</dbReference>
<proteinExistence type="inferred from homology"/>
<evidence type="ECO:0000259" key="6">
    <source>
        <dbReference type="Pfam" id="PF04542"/>
    </source>
</evidence>
<sequence length="284" mass="30751">MDDFEAHRRHLHAVAYRMLGSRTEADDAVQEAWVRTARADTGEVRNTRAWLTTVVTRVCLDMLRSRTARREVSLAAPFPLDGSDPEQEAVLADSVGLALLVVMDTLTPAERMALVLHDIFAVPYREIAPIVGRSTDATKMLASRARHRVRAAELPDTDPARQRAAVDAFLVAARKGDFAALLNLLHPDVTVSADGFAAPSPGPTHVRGARAVARQALLFSHRAEHAHTGLVSGAPGILVTPRGRLVTVMTFTISTDRITAIEVIADPQRLGRLSVVGNVFVTSP</sequence>
<dbReference type="GO" id="GO:0003677">
    <property type="term" value="F:DNA binding"/>
    <property type="evidence" value="ECO:0007669"/>
    <property type="project" value="InterPro"/>
</dbReference>